<feature type="region of interest" description="Disordered" evidence="1">
    <location>
        <begin position="33"/>
        <end position="95"/>
    </location>
</feature>
<proteinExistence type="predicted"/>
<reference evidence="2 3" key="1">
    <citation type="journal article" date="2021" name="Elife">
        <title>Chloroplast acquisition without the gene transfer in kleptoplastic sea slugs, Plakobranchus ocellatus.</title>
        <authorList>
            <person name="Maeda T."/>
            <person name="Takahashi S."/>
            <person name="Yoshida T."/>
            <person name="Shimamura S."/>
            <person name="Takaki Y."/>
            <person name="Nagai Y."/>
            <person name="Toyoda A."/>
            <person name="Suzuki Y."/>
            <person name="Arimoto A."/>
            <person name="Ishii H."/>
            <person name="Satoh N."/>
            <person name="Nishiyama T."/>
            <person name="Hasebe M."/>
            <person name="Maruyama T."/>
            <person name="Minagawa J."/>
            <person name="Obokata J."/>
            <person name="Shigenobu S."/>
        </authorList>
    </citation>
    <scope>NUCLEOTIDE SEQUENCE [LARGE SCALE GENOMIC DNA]</scope>
</reference>
<dbReference type="Proteomes" id="UP000762676">
    <property type="component" value="Unassembled WGS sequence"/>
</dbReference>
<gene>
    <name evidence="2" type="ORF">ElyMa_000044100</name>
</gene>
<dbReference type="AlphaFoldDB" id="A0AAV4EDT9"/>
<comment type="caution">
    <text evidence="2">The sequence shown here is derived from an EMBL/GenBank/DDBJ whole genome shotgun (WGS) entry which is preliminary data.</text>
</comment>
<accession>A0AAV4EDT9</accession>
<organism evidence="2 3">
    <name type="scientific">Elysia marginata</name>
    <dbReference type="NCBI Taxonomy" id="1093978"/>
    <lineage>
        <taxon>Eukaryota</taxon>
        <taxon>Metazoa</taxon>
        <taxon>Spiralia</taxon>
        <taxon>Lophotrochozoa</taxon>
        <taxon>Mollusca</taxon>
        <taxon>Gastropoda</taxon>
        <taxon>Heterobranchia</taxon>
        <taxon>Euthyneura</taxon>
        <taxon>Panpulmonata</taxon>
        <taxon>Sacoglossa</taxon>
        <taxon>Placobranchoidea</taxon>
        <taxon>Plakobranchidae</taxon>
        <taxon>Elysia</taxon>
    </lineage>
</organism>
<dbReference type="EMBL" id="BMAT01000064">
    <property type="protein sequence ID" value="GFR58955.1"/>
    <property type="molecule type" value="Genomic_DNA"/>
</dbReference>
<name>A0AAV4EDT9_9GAST</name>
<protein>
    <submittedName>
        <fullName evidence="2">Uncharacterized protein</fullName>
    </submittedName>
</protein>
<evidence type="ECO:0000256" key="1">
    <source>
        <dbReference type="SAM" id="MobiDB-lite"/>
    </source>
</evidence>
<sequence>MTPSVVTFALPDSPNAKSYLDDMALVRSPARLPHHRHNHHHHHHHTEVASQSGSYRSQRPRQVTGSVLLVTQTKPGSAKTPITNRTGAVHLGQCH</sequence>
<feature type="compositionally biased region" description="Polar residues" evidence="1">
    <location>
        <begin position="48"/>
        <end position="86"/>
    </location>
</feature>
<evidence type="ECO:0000313" key="2">
    <source>
        <dbReference type="EMBL" id="GFR58955.1"/>
    </source>
</evidence>
<evidence type="ECO:0000313" key="3">
    <source>
        <dbReference type="Proteomes" id="UP000762676"/>
    </source>
</evidence>
<feature type="compositionally biased region" description="Basic residues" evidence="1">
    <location>
        <begin position="33"/>
        <end position="45"/>
    </location>
</feature>
<keyword evidence="3" id="KW-1185">Reference proteome</keyword>